<protein>
    <submittedName>
        <fullName evidence="1">Uncharacterized protein</fullName>
    </submittedName>
</protein>
<dbReference type="HOGENOM" id="CLU_2976944_0_0_10"/>
<dbReference type="PATRIC" id="fig|743722.3.peg.3674"/>
<dbReference type="AlphaFoldDB" id="F4C296"/>
<sequence>MQEYQNYYSYTSLQKPHYQHLEYRYFKSATAELNWKTAHIYYMLITYNLTLKTTATNT</sequence>
<dbReference type="EMBL" id="CP002584">
    <property type="protein sequence ID" value="ADZ79974.1"/>
    <property type="molecule type" value="Genomic_DNA"/>
</dbReference>
<evidence type="ECO:0000313" key="1">
    <source>
        <dbReference type="EMBL" id="ADZ79974.1"/>
    </source>
</evidence>
<name>F4C296_SPHS2</name>
<organism evidence="1">
    <name type="scientific">Sphingobacterium sp. (strain 21)</name>
    <dbReference type="NCBI Taxonomy" id="743722"/>
    <lineage>
        <taxon>Bacteria</taxon>
        <taxon>Pseudomonadati</taxon>
        <taxon>Bacteroidota</taxon>
        <taxon>Sphingobacteriia</taxon>
        <taxon>Sphingobacteriales</taxon>
        <taxon>Sphingobacteriaceae</taxon>
        <taxon>Sphingobacterium</taxon>
    </lineage>
</organism>
<reference evidence="1" key="1">
    <citation type="submission" date="2011-03" db="EMBL/GenBank/DDBJ databases">
        <title>Complete sequence of Sphingobacterium sp. 21.</title>
        <authorList>
            <consortium name="US DOE Joint Genome Institute"/>
            <person name="Lucas S."/>
            <person name="Copeland A."/>
            <person name="Lapidus A."/>
            <person name="Cheng J.-F."/>
            <person name="Goodwin L."/>
            <person name="Pitluck S."/>
            <person name="Davenport K."/>
            <person name="Detter J.C."/>
            <person name="Han C."/>
            <person name="Tapia R."/>
            <person name="Land M."/>
            <person name="Hauser L."/>
            <person name="Kyrpides N."/>
            <person name="Ivanova N."/>
            <person name="Ovchinnikova G."/>
            <person name="Pagani I."/>
            <person name="Siebers A.K."/>
            <person name="Allgaier M."/>
            <person name="Thelen M.P."/>
            <person name="Hugenholtz P."/>
            <person name="Woyke T."/>
        </authorList>
    </citation>
    <scope>NUCLEOTIDE SEQUENCE</scope>
    <source>
        <strain evidence="1">21</strain>
    </source>
</reference>
<gene>
    <name evidence="1" type="ordered locus">Sph21_3436</name>
</gene>
<proteinExistence type="predicted"/>
<accession>F4C296</accession>
<dbReference type="KEGG" id="shg:Sph21_3436"/>